<dbReference type="InterPro" id="IPR011701">
    <property type="entry name" value="MFS"/>
</dbReference>
<dbReference type="GO" id="GO:0022857">
    <property type="term" value="F:transmembrane transporter activity"/>
    <property type="evidence" value="ECO:0007669"/>
    <property type="project" value="InterPro"/>
</dbReference>
<evidence type="ECO:0000256" key="4">
    <source>
        <dbReference type="ARBA" id="ARBA00023136"/>
    </source>
</evidence>
<dbReference type="SUPFAM" id="SSF103473">
    <property type="entry name" value="MFS general substrate transporter"/>
    <property type="match status" value="1"/>
</dbReference>
<dbReference type="VEuPathDB" id="FungiDB:M747DRAFT_273647"/>
<accession>A0A370C930</accession>
<dbReference type="CDD" id="cd17323">
    <property type="entry name" value="MFS_Tpo1_MDR_like"/>
    <property type="match status" value="1"/>
</dbReference>
<feature type="transmembrane region" description="Helical" evidence="5">
    <location>
        <begin position="103"/>
        <end position="126"/>
    </location>
</feature>
<dbReference type="PANTHER" id="PTHR23502">
    <property type="entry name" value="MAJOR FACILITATOR SUPERFAMILY"/>
    <property type="match status" value="1"/>
</dbReference>
<keyword evidence="2 5" id="KW-0812">Transmembrane</keyword>
<dbReference type="PROSITE" id="PS50850">
    <property type="entry name" value="MFS"/>
    <property type="match status" value="1"/>
</dbReference>
<comment type="subcellular location">
    <subcellularLocation>
        <location evidence="1">Membrane</location>
        <topology evidence="1">Multi-pass membrane protein</topology>
    </subcellularLocation>
</comment>
<evidence type="ECO:0000256" key="3">
    <source>
        <dbReference type="ARBA" id="ARBA00022989"/>
    </source>
</evidence>
<gene>
    <name evidence="7" type="ORF">M747DRAFT_273647</name>
</gene>
<evidence type="ECO:0000256" key="5">
    <source>
        <dbReference type="SAM" id="Phobius"/>
    </source>
</evidence>
<dbReference type="Gene3D" id="1.20.1250.20">
    <property type="entry name" value="MFS general substrate transporter like domains"/>
    <property type="match status" value="1"/>
</dbReference>
<organism evidence="7 8">
    <name type="scientific">Aspergillus niger ATCC 13496</name>
    <dbReference type="NCBI Taxonomy" id="1353008"/>
    <lineage>
        <taxon>Eukaryota</taxon>
        <taxon>Fungi</taxon>
        <taxon>Dikarya</taxon>
        <taxon>Ascomycota</taxon>
        <taxon>Pezizomycotina</taxon>
        <taxon>Eurotiomycetes</taxon>
        <taxon>Eurotiomycetidae</taxon>
        <taxon>Eurotiales</taxon>
        <taxon>Aspergillaceae</taxon>
        <taxon>Aspergillus</taxon>
        <taxon>Aspergillus subgen. Circumdati</taxon>
    </lineage>
</organism>
<feature type="transmembrane region" description="Helical" evidence="5">
    <location>
        <begin position="70"/>
        <end position="91"/>
    </location>
</feature>
<dbReference type="GO" id="GO:0005886">
    <property type="term" value="C:plasma membrane"/>
    <property type="evidence" value="ECO:0007669"/>
    <property type="project" value="TreeGrafter"/>
</dbReference>
<evidence type="ECO:0000313" key="8">
    <source>
        <dbReference type="Proteomes" id="UP000253845"/>
    </source>
</evidence>
<sequence length="514" mass="55456">MAHSSDDPNPIDQNLPLSEYKPELHHDIHSGVIRGHAYTNTTPLSDPDLIVKFEKGDSGDPRNFGSWHKVYITCQLSMLTFVAALASSILSPGQSDIAEYTNISSEVAVLATSLYILGWAVGPTIWGPISEVYGRKWGMLPALFCLGLFSIGTAVSKNAASIFITRFIGGIFGSAPISNANAALSDVYAPKERGIAVAFMMLCITGGPSVGPLIGSAVVANSKLGWRWTMYIEAICCFGLFALATLTLSETYSPVLLRNKAQRMRRTTGDRRYWHPHEHESINLENAATKHFIRPLRMLTSESIMACVAAYASFSYSLIYLCLQVYPIVFEEERGYSPVIASLPFLGILVGTACAVGITFAYRTQYAKAVMENDGKAVPEARLPPLVLGGIVLPAGFFWLGWTAAPKYSWVLPTVAGVFVGAGNNIIFQQCVNYLIDTYGPYAASAISATTILRSLLAAGLPLAAKPMFHNLGVGPAASLMGGIACLALPIPFVFMKYGRTLREKSKIAPTSSD</sequence>
<dbReference type="Pfam" id="PF07690">
    <property type="entry name" value="MFS_1"/>
    <property type="match status" value="1"/>
</dbReference>
<proteinExistence type="predicted"/>
<feature type="transmembrane region" description="Helical" evidence="5">
    <location>
        <begin position="408"/>
        <end position="427"/>
    </location>
</feature>
<feature type="transmembrane region" description="Helical" evidence="5">
    <location>
        <begin position="162"/>
        <end position="184"/>
    </location>
</feature>
<protein>
    <submittedName>
        <fullName evidence="7">MFS general substrate transporter</fullName>
    </submittedName>
</protein>
<evidence type="ECO:0000259" key="6">
    <source>
        <dbReference type="PROSITE" id="PS50850"/>
    </source>
</evidence>
<dbReference type="AlphaFoldDB" id="A0A370C930"/>
<feature type="transmembrane region" description="Helical" evidence="5">
    <location>
        <begin position="477"/>
        <end position="496"/>
    </location>
</feature>
<dbReference type="InterPro" id="IPR036259">
    <property type="entry name" value="MFS_trans_sf"/>
</dbReference>
<keyword evidence="3 5" id="KW-1133">Transmembrane helix</keyword>
<feature type="transmembrane region" description="Helical" evidence="5">
    <location>
        <begin position="138"/>
        <end position="156"/>
    </location>
</feature>
<feature type="transmembrane region" description="Helical" evidence="5">
    <location>
        <begin position="439"/>
        <end position="465"/>
    </location>
</feature>
<dbReference type="Proteomes" id="UP000253845">
    <property type="component" value="Unassembled WGS sequence"/>
</dbReference>
<reference evidence="7 8" key="1">
    <citation type="submission" date="2018-07" db="EMBL/GenBank/DDBJ databases">
        <title>Section-level genome sequencing of Aspergillus section Nigri to investigate inter- and intra-species variation.</title>
        <authorList>
            <consortium name="DOE Joint Genome Institute"/>
            <person name="Vesth T.C."/>
            <person name="Nybo J.L."/>
            <person name="Theobald S."/>
            <person name="Frisvad J.C."/>
            <person name="Larsen T.O."/>
            <person name="Nielsen K.F."/>
            <person name="Hoof J.B."/>
            <person name="Brandl J."/>
            <person name="Salamov A."/>
            <person name="Riley R."/>
            <person name="Gladden J.M."/>
            <person name="Phatale P."/>
            <person name="Nielsen M.T."/>
            <person name="Lyhne E.K."/>
            <person name="Kogle M.E."/>
            <person name="Strasser K."/>
            <person name="McDonnell E."/>
            <person name="Barry K."/>
            <person name="Clum A."/>
            <person name="Chen C."/>
            <person name="Nolan M."/>
            <person name="Sandor L."/>
            <person name="Kuo A."/>
            <person name="Lipzen A."/>
            <person name="Hainaut M."/>
            <person name="Drula E."/>
            <person name="Tsang A."/>
            <person name="Magnuson J.K."/>
            <person name="Henrissat B."/>
            <person name="Wiebenga A."/>
            <person name="Simmons B.A."/>
            <person name="Makela M.R."/>
            <person name="De vries R.P."/>
            <person name="Grigoriev I.V."/>
            <person name="Mortensen U.H."/>
            <person name="Baker S.E."/>
            <person name="Andersen M.R."/>
        </authorList>
    </citation>
    <scope>NUCLEOTIDE SEQUENCE [LARGE SCALE GENOMIC DNA]</scope>
    <source>
        <strain evidence="7 8">ATCC 13496</strain>
    </source>
</reference>
<feature type="transmembrane region" description="Helical" evidence="5">
    <location>
        <begin position="231"/>
        <end position="257"/>
    </location>
</feature>
<evidence type="ECO:0000313" key="7">
    <source>
        <dbReference type="EMBL" id="RDH24305.1"/>
    </source>
</evidence>
<feature type="transmembrane region" description="Helical" evidence="5">
    <location>
        <begin position="196"/>
        <end position="219"/>
    </location>
</feature>
<dbReference type="EMBL" id="KZ851902">
    <property type="protein sequence ID" value="RDH24305.1"/>
    <property type="molecule type" value="Genomic_DNA"/>
</dbReference>
<evidence type="ECO:0000256" key="1">
    <source>
        <dbReference type="ARBA" id="ARBA00004141"/>
    </source>
</evidence>
<feature type="transmembrane region" description="Helical" evidence="5">
    <location>
        <begin position="339"/>
        <end position="362"/>
    </location>
</feature>
<feature type="transmembrane region" description="Helical" evidence="5">
    <location>
        <begin position="383"/>
        <end position="402"/>
    </location>
</feature>
<feature type="transmembrane region" description="Helical" evidence="5">
    <location>
        <begin position="304"/>
        <end position="327"/>
    </location>
</feature>
<dbReference type="InterPro" id="IPR020846">
    <property type="entry name" value="MFS_dom"/>
</dbReference>
<dbReference type="PANTHER" id="PTHR23502:SF49">
    <property type="entry name" value="MAJOR FACILITATOR SUPERFAMILY (MFS) PROFILE DOMAIN-CONTAINING PROTEIN"/>
    <property type="match status" value="1"/>
</dbReference>
<name>A0A370C930_ASPNG</name>
<dbReference type="FunFam" id="1.20.1250.20:FF:000011">
    <property type="entry name" value="MFS multidrug transporter, putative"/>
    <property type="match status" value="1"/>
</dbReference>
<keyword evidence="4 5" id="KW-0472">Membrane</keyword>
<evidence type="ECO:0000256" key="2">
    <source>
        <dbReference type="ARBA" id="ARBA00022692"/>
    </source>
</evidence>
<feature type="domain" description="Major facilitator superfamily (MFS) profile" evidence="6">
    <location>
        <begin position="72"/>
        <end position="500"/>
    </location>
</feature>